<dbReference type="Gene3D" id="3.30.70.100">
    <property type="match status" value="1"/>
</dbReference>
<feature type="non-terminal residue" evidence="8">
    <location>
        <position position="1"/>
    </location>
</feature>
<evidence type="ECO:0000256" key="3">
    <source>
        <dbReference type="ARBA" id="ARBA00023288"/>
    </source>
</evidence>
<name>V4LL95_EUTSA</name>
<evidence type="ECO:0000313" key="8">
    <source>
        <dbReference type="EMBL" id="ESQ43242.1"/>
    </source>
</evidence>
<reference evidence="8 9" key="1">
    <citation type="journal article" date="2013" name="Front. Plant Sci.">
        <title>The Reference Genome of the Halophytic Plant Eutrema salsugineum.</title>
        <authorList>
            <person name="Yang R."/>
            <person name="Jarvis D.E."/>
            <person name="Chen H."/>
            <person name="Beilstein M.A."/>
            <person name="Grimwood J."/>
            <person name="Jenkins J."/>
            <person name="Shu S."/>
            <person name="Prochnik S."/>
            <person name="Xin M."/>
            <person name="Ma C."/>
            <person name="Schmutz J."/>
            <person name="Wing R.A."/>
            <person name="Mitchell-Olds T."/>
            <person name="Schumaker K.S."/>
            <person name="Wang X."/>
        </authorList>
    </citation>
    <scope>NUCLEOTIDE SEQUENCE [LARGE SCALE GENOMIC DNA]</scope>
</reference>
<keyword evidence="4" id="KW-0636">Prenylation</keyword>
<organism evidence="8 9">
    <name type="scientific">Eutrema salsugineum</name>
    <name type="common">Saltwater cress</name>
    <name type="synonym">Sisymbrium salsugineum</name>
    <dbReference type="NCBI Taxonomy" id="72664"/>
    <lineage>
        <taxon>Eukaryota</taxon>
        <taxon>Viridiplantae</taxon>
        <taxon>Streptophyta</taxon>
        <taxon>Embryophyta</taxon>
        <taxon>Tracheophyta</taxon>
        <taxon>Spermatophyta</taxon>
        <taxon>Magnoliopsida</taxon>
        <taxon>eudicotyledons</taxon>
        <taxon>Gunneridae</taxon>
        <taxon>Pentapetalae</taxon>
        <taxon>rosids</taxon>
        <taxon>malvids</taxon>
        <taxon>Brassicales</taxon>
        <taxon>Brassicaceae</taxon>
        <taxon>Eutremeae</taxon>
        <taxon>Eutrema</taxon>
    </lineage>
</organism>
<dbReference type="OMA" id="TNACVIC"/>
<dbReference type="PANTHER" id="PTHR45811:SF16">
    <property type="entry name" value="COPPER TRANSPORT PROTEIN FAMILY-RELATED"/>
    <property type="match status" value="1"/>
</dbReference>
<dbReference type="PROSITE" id="PS50846">
    <property type="entry name" value="HMA_2"/>
    <property type="match status" value="1"/>
</dbReference>
<dbReference type="PANTHER" id="PTHR45811">
    <property type="entry name" value="COPPER TRANSPORT PROTEIN FAMILY-RELATED"/>
    <property type="match status" value="1"/>
</dbReference>
<dbReference type="Gramene" id="ESQ43242">
    <property type="protein sequence ID" value="ESQ43242"/>
    <property type="gene ID" value="EUTSA_v10015441mg"/>
</dbReference>
<keyword evidence="9" id="KW-1185">Reference proteome</keyword>
<evidence type="ECO:0000259" key="7">
    <source>
        <dbReference type="PROSITE" id="PS50846"/>
    </source>
</evidence>
<evidence type="ECO:0000256" key="4">
    <source>
        <dbReference type="ARBA" id="ARBA00023289"/>
    </source>
</evidence>
<proteinExistence type="inferred from homology"/>
<dbReference type="InterPro" id="IPR006121">
    <property type="entry name" value="HMA_dom"/>
</dbReference>
<dbReference type="OrthoDB" id="1923658at2759"/>
<dbReference type="AlphaFoldDB" id="V4LL95"/>
<dbReference type="InterPro" id="IPR051863">
    <property type="entry name" value="HIPP"/>
</dbReference>
<feature type="domain" description="HMA" evidence="7">
    <location>
        <begin position="1"/>
        <end position="65"/>
    </location>
</feature>
<evidence type="ECO:0000256" key="2">
    <source>
        <dbReference type="ARBA" id="ARBA00022723"/>
    </source>
</evidence>
<dbReference type="EMBL" id="KI517464">
    <property type="protein sequence ID" value="ESQ43242.1"/>
    <property type="molecule type" value="Genomic_DNA"/>
</dbReference>
<dbReference type="STRING" id="72664.V4LL95"/>
<evidence type="ECO:0000313" key="9">
    <source>
        <dbReference type="Proteomes" id="UP000030689"/>
    </source>
</evidence>
<protein>
    <recommendedName>
        <fullName evidence="7">HMA domain-containing protein</fullName>
    </recommendedName>
</protein>
<keyword evidence="1" id="KW-0488">Methylation</keyword>
<evidence type="ECO:0000256" key="6">
    <source>
        <dbReference type="SAM" id="MobiDB-lite"/>
    </source>
</evidence>
<evidence type="ECO:0000256" key="5">
    <source>
        <dbReference type="ARBA" id="ARBA00024045"/>
    </source>
</evidence>
<gene>
    <name evidence="8" type="ORF">EUTSA_v10015441mg</name>
</gene>
<keyword evidence="2" id="KW-0479">Metal-binding</keyword>
<feature type="region of interest" description="Disordered" evidence="6">
    <location>
        <begin position="66"/>
        <end position="89"/>
    </location>
</feature>
<dbReference type="KEGG" id="eus:EUTSA_v10015441mg"/>
<evidence type="ECO:0000256" key="1">
    <source>
        <dbReference type="ARBA" id="ARBA00022481"/>
    </source>
</evidence>
<accession>V4LL95</accession>
<dbReference type="Proteomes" id="UP000030689">
    <property type="component" value="Unassembled WGS sequence"/>
</dbReference>
<comment type="similarity">
    <text evidence="5">Belongs to the HIPP family.</text>
</comment>
<dbReference type="GO" id="GO:0046872">
    <property type="term" value="F:metal ion binding"/>
    <property type="evidence" value="ECO:0007669"/>
    <property type="project" value="UniProtKB-KW"/>
</dbReference>
<keyword evidence="3" id="KW-0449">Lipoprotein</keyword>
<sequence>KIVLKLEVHDERIKKKAMKTVCEFSGVTSLDVREEGKLKVTGEFNNFELTKKLKKICKDVDIIEVGPDTEPEQNQPKPGDENWDPCIIM</sequence>